<protein>
    <submittedName>
        <fullName evidence="1">Uncharacterized protein</fullName>
    </submittedName>
</protein>
<reference evidence="1 2" key="1">
    <citation type="submission" date="2013-09" db="EMBL/GenBank/DDBJ databases">
        <authorList>
            <person name="Zeng Z."/>
            <person name="Chen C."/>
        </authorList>
    </citation>
    <scope>NUCLEOTIDE SEQUENCE [LARGE SCALE GENOMIC DNA]</scope>
    <source>
        <strain evidence="1 2">WB 4.1-42</strain>
    </source>
</reference>
<evidence type="ECO:0000313" key="1">
    <source>
        <dbReference type="EMBL" id="KGO92396.1"/>
    </source>
</evidence>
<dbReference type="STRING" id="1121898.GCA_000422725_01308"/>
<organism evidence="1 2">
    <name type="scientific">Flavobacterium subsaxonicum WB 4.1-42 = DSM 21790</name>
    <dbReference type="NCBI Taxonomy" id="1121898"/>
    <lineage>
        <taxon>Bacteria</taxon>
        <taxon>Pseudomonadati</taxon>
        <taxon>Bacteroidota</taxon>
        <taxon>Flavobacteriia</taxon>
        <taxon>Flavobacteriales</taxon>
        <taxon>Flavobacteriaceae</taxon>
        <taxon>Flavobacterium</taxon>
    </lineage>
</organism>
<dbReference type="Proteomes" id="UP000030111">
    <property type="component" value="Unassembled WGS sequence"/>
</dbReference>
<sequence>MTSVIFDSVNYNASRKNKPLIITVPITEFKAYDRNKNASYQIKFEFEGEEEHVETDKKSLERFELENFYNIQLKLRPGIWNRYLVEEWKIVQ</sequence>
<dbReference type="AlphaFoldDB" id="A0A0A2MLD6"/>
<accession>A0A0A2MLD6</accession>
<proteinExistence type="predicted"/>
<keyword evidence="2" id="KW-1185">Reference proteome</keyword>
<evidence type="ECO:0000313" key="2">
    <source>
        <dbReference type="Proteomes" id="UP000030111"/>
    </source>
</evidence>
<dbReference type="EMBL" id="JRLY01000010">
    <property type="protein sequence ID" value="KGO92396.1"/>
    <property type="molecule type" value="Genomic_DNA"/>
</dbReference>
<comment type="caution">
    <text evidence="1">The sequence shown here is derived from an EMBL/GenBank/DDBJ whole genome shotgun (WGS) entry which is preliminary data.</text>
</comment>
<gene>
    <name evidence="1" type="ORF">Q766_13110</name>
</gene>
<name>A0A0A2MLD6_9FLAO</name>